<comment type="cofactor">
    <cofactor evidence="6">
        <name>a divalent metal cation</name>
        <dbReference type="ChEBI" id="CHEBI:60240"/>
    </cofactor>
    <text evidence="6">Binds 2 divalent metal cations per subunit. Site 1 may preferentially bind zinc ions, while site 2 has a preference for magnesium and/or manganese ions.</text>
</comment>
<evidence type="ECO:0000256" key="7">
    <source>
        <dbReference type="SAM" id="Phobius"/>
    </source>
</evidence>
<feature type="binding site" evidence="4">
    <location>
        <position position="865"/>
    </location>
    <ligand>
        <name>AMP</name>
        <dbReference type="ChEBI" id="CHEBI:456215"/>
    </ligand>
</feature>
<feature type="binding site" evidence="5">
    <location>
        <position position="747"/>
    </location>
    <ligand>
        <name>Zn(2+)</name>
        <dbReference type="ChEBI" id="CHEBI:29105"/>
        <label>2</label>
    </ligand>
</feature>
<dbReference type="InterPro" id="IPR002073">
    <property type="entry name" value="PDEase_catalytic_dom"/>
</dbReference>
<dbReference type="Proteomes" id="UP001165065">
    <property type="component" value="Unassembled WGS sequence"/>
</dbReference>
<dbReference type="OrthoDB" id="546632at2759"/>
<keyword evidence="1 5" id="KW-0479">Metal-binding</keyword>
<dbReference type="InterPro" id="IPR023088">
    <property type="entry name" value="PDEase"/>
</dbReference>
<organism evidence="9 10">
    <name type="scientific">Triparma columacea</name>
    <dbReference type="NCBI Taxonomy" id="722753"/>
    <lineage>
        <taxon>Eukaryota</taxon>
        <taxon>Sar</taxon>
        <taxon>Stramenopiles</taxon>
        <taxon>Ochrophyta</taxon>
        <taxon>Bolidophyceae</taxon>
        <taxon>Parmales</taxon>
        <taxon>Triparmaceae</taxon>
        <taxon>Triparma</taxon>
    </lineage>
</organism>
<sequence length="994" mass="114632">MNFKEVKKCYNWNHEDPPLCISDLSVPIFGEQDDEEPDLESLTGCGKVQGSHAHNLWGAEWDFKEIFFDPELTDRPAKAEWNPVGFLDQIPTSDPPDLEERVDWWNSTESSPFLQQCPKDQAKEICEKKAIGLCEIAFDKGFYKFELYQKISNTTSVILAVVVMLFSITYAVYSEMTHRDRVRTRLKKQMEDSLSFKQNSAKIAPEGSDMAARDSRSQEKDEKFFQMLTTESGAKQVGTIRWWDINFMEQEMEDNYRKMLNLEKLKEIRYMIVVGIIVVFGYQYSIINSRVTINWTLRILLLVYCSLVIPLTYKSYYTKSEVFAELMFSNFMIVGVFIFLLIAWMDRFVGTPTDSFLLMSLVFFFQIIIMYITGIVWFRKFIINFAVSMFYIFISFSSIHDCTGYDEFLDGESDSGVQIAPFNAYPLLQLIPDFDTFKYNMSCAQKSENFNFAKQTMFVVLLWVMTSYTGYWQELGHRQDFGKRWGLLKNKIETDRKLKSLMDKENNKTRQRESLFGEIRDLTFKSPMMKIVSTLDRVKLAVGNDAQLLEALNTIETTLRENEDLNKVDIQKQDLNEKDKEFAQFVLSTGGKVGSNRDRVRSVPNLLSGDFDKGGVGLLTVVGLPEGVETKSFGPIVDYLANFEEWSFDILFFNQLTNKHPMYFIFMKHMERFYENYNFDLECMKAFAIHVEENYSFDPAAPNPYHTNVHGADVLQTVGVIIQTQFVNSKISGLDKITLLVASMCHDYRHKGVNNAFLVNGGDLLALLHNDSSVLERFHASEMFLLLKGAKSEEHENMNFLEGLSSEDFKQFRSVSIDLILATDLSHGYNYINKFNAYEKKGMSEWGNKPEDILILMQMVLKVADVSHPTKALDQHKCWSVMITNEFFQQGDLEKKSSMAVSPLCDRIKNFDIPKSQTGFIDFVVSPTIKNASQMLGLTEALKNLKDNYKYWSELHKSHTAKGTVDQSFEQLKHQVRIIGQDWDSMIKGEEGEA</sequence>
<evidence type="ECO:0000256" key="2">
    <source>
        <dbReference type="ARBA" id="ARBA00022801"/>
    </source>
</evidence>
<dbReference type="SUPFAM" id="SSF109604">
    <property type="entry name" value="HD-domain/PDEase-like"/>
    <property type="match status" value="1"/>
</dbReference>
<evidence type="ECO:0000313" key="10">
    <source>
        <dbReference type="Proteomes" id="UP001165065"/>
    </source>
</evidence>
<feature type="transmembrane region" description="Helical" evidence="7">
    <location>
        <begin position="293"/>
        <end position="311"/>
    </location>
</feature>
<gene>
    <name evidence="9" type="ORF">TrCOL_g9736</name>
</gene>
<dbReference type="InterPro" id="IPR036971">
    <property type="entry name" value="PDEase_catalytic_dom_sf"/>
</dbReference>
<keyword evidence="10" id="KW-1185">Reference proteome</keyword>
<feature type="transmembrane region" description="Helical" evidence="7">
    <location>
        <begin position="323"/>
        <end position="344"/>
    </location>
</feature>
<name>A0A9W7FX04_9STRA</name>
<keyword evidence="7" id="KW-1133">Transmembrane helix</keyword>
<feature type="transmembrane region" description="Helical" evidence="7">
    <location>
        <begin position="356"/>
        <end position="374"/>
    </location>
</feature>
<feature type="binding site" evidence="4">
    <location>
        <position position="917"/>
    </location>
    <ligand>
        <name>AMP</name>
        <dbReference type="ChEBI" id="CHEBI:456215"/>
    </ligand>
</feature>
<feature type="binding site" evidence="4">
    <location>
        <begin position="706"/>
        <end position="710"/>
    </location>
    <ligand>
        <name>AMP</name>
        <dbReference type="ChEBI" id="CHEBI:456215"/>
    </ligand>
</feature>
<dbReference type="PRINTS" id="PR00387">
    <property type="entry name" value="PDIESTERASE1"/>
</dbReference>
<evidence type="ECO:0000256" key="5">
    <source>
        <dbReference type="PIRSR" id="PIRSR623088-3"/>
    </source>
</evidence>
<proteinExistence type="inferred from homology"/>
<accession>A0A9W7FX04</accession>
<dbReference type="PANTHER" id="PTHR11347">
    <property type="entry name" value="CYCLIC NUCLEOTIDE PHOSPHODIESTERASE"/>
    <property type="match status" value="1"/>
</dbReference>
<feature type="domain" description="PDEase" evidence="8">
    <location>
        <begin position="599"/>
        <end position="959"/>
    </location>
</feature>
<dbReference type="Gene3D" id="1.10.1300.10">
    <property type="entry name" value="3'5'-cyclic nucleotide phosphodiesterase, catalytic domain"/>
    <property type="match status" value="1"/>
</dbReference>
<dbReference type="PROSITE" id="PS00126">
    <property type="entry name" value="PDEASE_I_1"/>
    <property type="match status" value="1"/>
</dbReference>
<protein>
    <recommendedName>
        <fullName evidence="6">Phosphodiesterase</fullName>
        <ecNumber evidence="6">3.1.4.-</ecNumber>
    </recommendedName>
</protein>
<dbReference type="EMBL" id="BRYA01000520">
    <property type="protein sequence ID" value="GMI20739.1"/>
    <property type="molecule type" value="Genomic_DNA"/>
</dbReference>
<dbReference type="GO" id="GO:0046872">
    <property type="term" value="F:metal ion binding"/>
    <property type="evidence" value="ECO:0007669"/>
    <property type="project" value="UniProtKB-KW"/>
</dbReference>
<dbReference type="Pfam" id="PF00233">
    <property type="entry name" value="PDEase_I"/>
    <property type="match status" value="1"/>
</dbReference>
<comment type="caution">
    <text evidence="9">The sequence shown here is derived from an EMBL/GenBank/DDBJ whole genome shotgun (WGS) entry which is preliminary data.</text>
</comment>
<keyword evidence="7" id="KW-0472">Membrane</keyword>
<feature type="binding site" evidence="5">
    <location>
        <position position="710"/>
    </location>
    <ligand>
        <name>Zn(2+)</name>
        <dbReference type="ChEBI" id="CHEBI:29105"/>
        <label>1</label>
    </ligand>
</feature>
<dbReference type="EC" id="3.1.4.-" evidence="6"/>
<keyword evidence="2 6" id="KW-0378">Hydrolase</keyword>
<feature type="transmembrane region" description="Helical" evidence="7">
    <location>
        <begin position="154"/>
        <end position="173"/>
    </location>
</feature>
<reference evidence="10" key="1">
    <citation type="journal article" date="2023" name="Commun. Biol.">
        <title>Genome analysis of Parmales, the sister group of diatoms, reveals the evolutionary specialization of diatoms from phago-mixotrophs to photoautotrophs.</title>
        <authorList>
            <person name="Ban H."/>
            <person name="Sato S."/>
            <person name="Yoshikawa S."/>
            <person name="Yamada K."/>
            <person name="Nakamura Y."/>
            <person name="Ichinomiya M."/>
            <person name="Sato N."/>
            <person name="Blanc-Mathieu R."/>
            <person name="Endo H."/>
            <person name="Kuwata A."/>
            <person name="Ogata H."/>
        </authorList>
    </citation>
    <scope>NUCLEOTIDE SEQUENCE [LARGE SCALE GENOMIC DNA]</scope>
</reference>
<evidence type="ECO:0000256" key="1">
    <source>
        <dbReference type="ARBA" id="ARBA00022723"/>
    </source>
</evidence>
<feature type="binding site" evidence="5">
    <location>
        <position position="747"/>
    </location>
    <ligand>
        <name>Zn(2+)</name>
        <dbReference type="ChEBI" id="CHEBI:29105"/>
        <label>1</label>
    </ligand>
</feature>
<feature type="transmembrane region" description="Helical" evidence="7">
    <location>
        <begin position="381"/>
        <end position="399"/>
    </location>
</feature>
<feature type="transmembrane region" description="Helical" evidence="7">
    <location>
        <begin position="268"/>
        <end position="287"/>
    </location>
</feature>
<feature type="active site" description="Proton donor" evidence="3">
    <location>
        <position position="706"/>
    </location>
</feature>
<dbReference type="GO" id="GO:0004114">
    <property type="term" value="F:3',5'-cyclic-nucleotide phosphodiesterase activity"/>
    <property type="evidence" value="ECO:0007669"/>
    <property type="project" value="InterPro"/>
</dbReference>
<evidence type="ECO:0000256" key="4">
    <source>
        <dbReference type="PIRSR" id="PIRSR623088-2"/>
    </source>
</evidence>
<dbReference type="AlphaFoldDB" id="A0A9W7FX04"/>
<dbReference type="InterPro" id="IPR023174">
    <property type="entry name" value="PDEase_CS"/>
</dbReference>
<keyword evidence="7" id="KW-0812">Transmembrane</keyword>
<dbReference type="PROSITE" id="PS51845">
    <property type="entry name" value="PDEASE_I_2"/>
    <property type="match status" value="1"/>
</dbReference>
<comment type="similarity">
    <text evidence="6">Belongs to the cyclic nucleotide phosphodiesterase family.</text>
</comment>
<evidence type="ECO:0000259" key="8">
    <source>
        <dbReference type="PROSITE" id="PS51845"/>
    </source>
</evidence>
<dbReference type="GO" id="GO:0007165">
    <property type="term" value="P:signal transduction"/>
    <property type="evidence" value="ECO:0007669"/>
    <property type="project" value="InterPro"/>
</dbReference>
<feature type="binding site" evidence="5">
    <location>
        <position position="865"/>
    </location>
    <ligand>
        <name>Zn(2+)</name>
        <dbReference type="ChEBI" id="CHEBI:29105"/>
        <label>1</label>
    </ligand>
</feature>
<evidence type="ECO:0000313" key="9">
    <source>
        <dbReference type="EMBL" id="GMI20739.1"/>
    </source>
</evidence>
<evidence type="ECO:0000256" key="6">
    <source>
        <dbReference type="RuleBase" id="RU363067"/>
    </source>
</evidence>
<evidence type="ECO:0000256" key="3">
    <source>
        <dbReference type="PIRSR" id="PIRSR623088-1"/>
    </source>
</evidence>
<feature type="binding site" evidence="4">
    <location>
        <position position="747"/>
    </location>
    <ligand>
        <name>AMP</name>
        <dbReference type="ChEBI" id="CHEBI:456215"/>
    </ligand>
</feature>
<feature type="binding site" evidence="5">
    <location>
        <position position="746"/>
    </location>
    <ligand>
        <name>Zn(2+)</name>
        <dbReference type="ChEBI" id="CHEBI:29105"/>
        <label>1</label>
    </ligand>
</feature>